<gene>
    <name evidence="2" type="ORF">HINF_LOCUS16148</name>
</gene>
<evidence type="ECO:0000313" key="3">
    <source>
        <dbReference type="Proteomes" id="UP001642409"/>
    </source>
</evidence>
<sequence>MYSIEYPILELSVGTDASQRNIDYYNNYVSAQGLSASYSSNFYQLLFSSKLQNLIDSQVNNINIKLDVLHEQLNNSKISLNTLIFKNPSGQFTTGFITEVVMKWFKYFNKIQRIIYMLFIFIISSHLSLFCFLSQNKVQKIRQKIIIRHVQKNYCRILIISEDASLNFILLYVFCNQYQNLVMNRFFQLKIQQQTVSEVSSILVLTQITSTAQFQIYNYLPVFLELYLMLFLIIMIWQQHG</sequence>
<protein>
    <submittedName>
        <fullName evidence="2">Hypothetical_protein</fullName>
    </submittedName>
</protein>
<accession>A0ABP1HPJ6</accession>
<evidence type="ECO:0000313" key="2">
    <source>
        <dbReference type="EMBL" id="CAL5999292.1"/>
    </source>
</evidence>
<keyword evidence="3" id="KW-1185">Reference proteome</keyword>
<comment type="caution">
    <text evidence="2">The sequence shown here is derived from an EMBL/GenBank/DDBJ whole genome shotgun (WGS) entry which is preliminary data.</text>
</comment>
<feature type="transmembrane region" description="Helical" evidence="1">
    <location>
        <begin position="114"/>
        <end position="133"/>
    </location>
</feature>
<reference evidence="2 3" key="1">
    <citation type="submission" date="2024-07" db="EMBL/GenBank/DDBJ databases">
        <authorList>
            <person name="Akdeniz Z."/>
        </authorList>
    </citation>
    <scope>NUCLEOTIDE SEQUENCE [LARGE SCALE GENOMIC DNA]</scope>
</reference>
<keyword evidence="1" id="KW-0472">Membrane</keyword>
<evidence type="ECO:0000256" key="1">
    <source>
        <dbReference type="SAM" id="Phobius"/>
    </source>
</evidence>
<keyword evidence="1" id="KW-0812">Transmembrane</keyword>
<dbReference type="Proteomes" id="UP001642409">
    <property type="component" value="Unassembled WGS sequence"/>
</dbReference>
<name>A0ABP1HPJ6_9EUKA</name>
<proteinExistence type="predicted"/>
<dbReference type="EMBL" id="CAXDID020000039">
    <property type="protein sequence ID" value="CAL5999292.1"/>
    <property type="molecule type" value="Genomic_DNA"/>
</dbReference>
<feature type="transmembrane region" description="Helical" evidence="1">
    <location>
        <begin position="216"/>
        <end position="237"/>
    </location>
</feature>
<keyword evidence="1" id="KW-1133">Transmembrane helix</keyword>
<organism evidence="2 3">
    <name type="scientific">Hexamita inflata</name>
    <dbReference type="NCBI Taxonomy" id="28002"/>
    <lineage>
        <taxon>Eukaryota</taxon>
        <taxon>Metamonada</taxon>
        <taxon>Diplomonadida</taxon>
        <taxon>Hexamitidae</taxon>
        <taxon>Hexamitinae</taxon>
        <taxon>Hexamita</taxon>
    </lineage>
</organism>